<sequence length="795" mass="90707">MELSCFLCLEKIQDGIDGLGRHLSHGHGISLTEKLGDTGYVCGHGNCREAFDVFYNLRRHIRNTHMIGVENNQPPIDVTSNLDDEVGHADPHGPPPMMDIDAENGEEQLVGQHINNENIEMEVDLRSAIIKMICEFHSNASLNGATISTILDSYEKLLATHNQIMKARVLTELRRHAVNGDVISEIDRLLEFNNPVKGLKTYEQQVNAMVENCGYIEPIEFLLGDRVDMVLNRKTQLFEPKLKYPNAIRLRIYYDEAEIVGPLGSRTGIHKLGAFYFEIGNLPPHMNSQLSNIHVSTLFCSVDVKKYGFDKILGPFMDDLRKLESDEGVTLHFDDEAYILRASIETFCGDGLAVHEIFGLLGPSCNLFCRLCLYDREALHRGSVEEYERRTKEVHERQLQDLKDSHFSDAVKTATGMRGDSVLNKSKYFKTYRNEVFDLMHDYLHGNCQIVVTLVLRQWIIVEDRFKVEYLNEAISHFNYGYVENKNKPSANFTRAILNDRKHTINQKACQMWCLIRVLPFLVSGKVPENDEFLRIILLLLEIMEIKFAPTIPSSILCYLDELYRDFFNMFGDLFPEVDAINKMHHGSHGAECIESSGPLSLYNCIRFEAKHGELKLRAQNVHNFKNPPKTLIRVSQAVQCSKWNAGDVQINTVEIISGKKSFACHTKSRQYLLELGLSDSQEVISARSVKVNGIEYRTKLFIALDKSADRFENLMTFGNICEIIVIDKRVYLLSSVCSTIHFDTALHAYCIELNDLDHSSTFTDALSLPFHKPFSYWLKPASDALYISLRHLIY</sequence>
<protein>
    <submittedName>
        <fullName evidence="1">Uncharacterized protein</fullName>
    </submittedName>
</protein>
<name>A0ACC2P8F7_9HYME</name>
<organism evidence="1 2">
    <name type="scientific">Eretmocerus hayati</name>
    <dbReference type="NCBI Taxonomy" id="131215"/>
    <lineage>
        <taxon>Eukaryota</taxon>
        <taxon>Metazoa</taxon>
        <taxon>Ecdysozoa</taxon>
        <taxon>Arthropoda</taxon>
        <taxon>Hexapoda</taxon>
        <taxon>Insecta</taxon>
        <taxon>Pterygota</taxon>
        <taxon>Neoptera</taxon>
        <taxon>Endopterygota</taxon>
        <taxon>Hymenoptera</taxon>
        <taxon>Apocrita</taxon>
        <taxon>Proctotrupomorpha</taxon>
        <taxon>Chalcidoidea</taxon>
        <taxon>Aphelinidae</taxon>
        <taxon>Aphelininae</taxon>
        <taxon>Eretmocerus</taxon>
    </lineage>
</organism>
<reference evidence="1" key="1">
    <citation type="submission" date="2023-04" db="EMBL/GenBank/DDBJ databases">
        <title>A chromosome-level genome assembly of the parasitoid wasp Eretmocerus hayati.</title>
        <authorList>
            <person name="Zhong Y."/>
            <person name="Liu S."/>
            <person name="Liu Y."/>
        </authorList>
    </citation>
    <scope>NUCLEOTIDE SEQUENCE</scope>
    <source>
        <strain evidence="1">ZJU_SS_LIU_2023</strain>
    </source>
</reference>
<accession>A0ACC2P8F7</accession>
<dbReference type="EMBL" id="CM056742">
    <property type="protein sequence ID" value="KAJ8678732.1"/>
    <property type="molecule type" value="Genomic_DNA"/>
</dbReference>
<evidence type="ECO:0000313" key="2">
    <source>
        <dbReference type="Proteomes" id="UP001239111"/>
    </source>
</evidence>
<evidence type="ECO:0000313" key="1">
    <source>
        <dbReference type="EMBL" id="KAJ8678732.1"/>
    </source>
</evidence>
<dbReference type="Proteomes" id="UP001239111">
    <property type="component" value="Chromosome 2"/>
</dbReference>
<comment type="caution">
    <text evidence="1">The sequence shown here is derived from an EMBL/GenBank/DDBJ whole genome shotgun (WGS) entry which is preliminary data.</text>
</comment>
<keyword evidence="2" id="KW-1185">Reference proteome</keyword>
<gene>
    <name evidence="1" type="ORF">QAD02_014519</name>
</gene>
<proteinExistence type="predicted"/>